<keyword evidence="3" id="KW-1185">Reference proteome</keyword>
<evidence type="ECO:0000313" key="2">
    <source>
        <dbReference type="EMBL" id="KAI1875309.1"/>
    </source>
</evidence>
<reference evidence="2" key="1">
    <citation type="submission" date="2021-03" db="EMBL/GenBank/DDBJ databases">
        <title>Revisited historic fungal species revealed as producer of novel bioactive compounds through whole genome sequencing and comparative genomics.</title>
        <authorList>
            <person name="Vignolle G.A."/>
            <person name="Hochenegger N."/>
            <person name="Mach R.L."/>
            <person name="Mach-Aigner A.R."/>
            <person name="Javad Rahimi M."/>
            <person name="Salim K.A."/>
            <person name="Chan C.M."/>
            <person name="Lim L.B.L."/>
            <person name="Cai F."/>
            <person name="Druzhinina I.S."/>
            <person name="U'Ren J.M."/>
            <person name="Derntl C."/>
        </authorList>
    </citation>
    <scope>NUCLEOTIDE SEQUENCE</scope>
    <source>
        <strain evidence="2">TUCIM 5799</strain>
    </source>
</reference>
<feature type="transmembrane region" description="Helical" evidence="1">
    <location>
        <begin position="56"/>
        <end position="79"/>
    </location>
</feature>
<comment type="caution">
    <text evidence="2">The sequence shown here is derived from an EMBL/GenBank/DDBJ whole genome shotgun (WGS) entry which is preliminary data.</text>
</comment>
<organism evidence="2 3">
    <name type="scientific">Neoarthrinium moseri</name>
    <dbReference type="NCBI Taxonomy" id="1658444"/>
    <lineage>
        <taxon>Eukaryota</taxon>
        <taxon>Fungi</taxon>
        <taxon>Dikarya</taxon>
        <taxon>Ascomycota</taxon>
        <taxon>Pezizomycotina</taxon>
        <taxon>Sordariomycetes</taxon>
        <taxon>Xylariomycetidae</taxon>
        <taxon>Amphisphaeriales</taxon>
        <taxon>Apiosporaceae</taxon>
        <taxon>Neoarthrinium</taxon>
    </lineage>
</organism>
<dbReference type="EMBL" id="JAFIMR010000008">
    <property type="protein sequence ID" value="KAI1875309.1"/>
    <property type="molecule type" value="Genomic_DNA"/>
</dbReference>
<keyword evidence="1" id="KW-0812">Transmembrane</keyword>
<protein>
    <submittedName>
        <fullName evidence="2">Uncharacterized protein</fullName>
    </submittedName>
</protein>
<dbReference type="Proteomes" id="UP000829685">
    <property type="component" value="Unassembled WGS sequence"/>
</dbReference>
<keyword evidence="1" id="KW-1133">Transmembrane helix</keyword>
<keyword evidence="1" id="KW-0472">Membrane</keyword>
<gene>
    <name evidence="2" type="ORF">JX265_004367</name>
</gene>
<evidence type="ECO:0000256" key="1">
    <source>
        <dbReference type="SAM" id="Phobius"/>
    </source>
</evidence>
<dbReference type="AlphaFoldDB" id="A0A9Q0ASD1"/>
<proteinExistence type="predicted"/>
<sequence>MITRARIRQLPVSRLIRPSPKTPQPQLRPWRQQRPFHYDPHANIYKPPFRSRLKDMAIGAGVVVGAVGGYVSLKLYGLYGARDQLTDELKVELENLRSYNQDTAAGFAEARAQGDHHRLRQLTFELAHHVHSDDKKGHLPHYIAEVGPLQGLPYDDPMSGQELVPSEDTLVFLQKDPVDDLILGCHVSVNLDAEEVYRGMADPAPEPGADKLGELLRRVTDQVQMWRRQGRLLESDRGEVELEVILLLRDKVWVFDYAGGHYDAVEGPSSILGDPDAMMEVERILENLEGKKKKNKKPGEGL</sequence>
<accession>A0A9Q0ASD1</accession>
<name>A0A9Q0ASD1_9PEZI</name>
<evidence type="ECO:0000313" key="3">
    <source>
        <dbReference type="Proteomes" id="UP000829685"/>
    </source>
</evidence>